<dbReference type="AlphaFoldDB" id="A0AA39YZ38"/>
<protein>
    <submittedName>
        <fullName evidence="2">Uncharacterized protein</fullName>
    </submittedName>
</protein>
<evidence type="ECO:0000256" key="1">
    <source>
        <dbReference type="SAM" id="MobiDB-lite"/>
    </source>
</evidence>
<gene>
    <name evidence="2" type="ORF">QBC41DRAFT_350714</name>
</gene>
<keyword evidence="3" id="KW-1185">Reference proteome</keyword>
<feature type="region of interest" description="Disordered" evidence="1">
    <location>
        <begin position="21"/>
        <end position="100"/>
    </location>
</feature>
<accession>A0AA39YZ38</accession>
<sequence>MDTCISMALSLELTSSEDWQDCQELDGGDPAVLDGASRSQTRWTHQPVEDTASSKPANDGSNDEVDNREFARQLASIKQGTNLNATKRADEKRQKPVKQSRAGTVFLLSFIYPPTDVQGLARQGRRKDQEIFG</sequence>
<dbReference type="EMBL" id="JAULSY010000154">
    <property type="protein sequence ID" value="KAK0661229.1"/>
    <property type="molecule type" value="Genomic_DNA"/>
</dbReference>
<organism evidence="2 3">
    <name type="scientific">Cercophora samala</name>
    <dbReference type="NCBI Taxonomy" id="330535"/>
    <lineage>
        <taxon>Eukaryota</taxon>
        <taxon>Fungi</taxon>
        <taxon>Dikarya</taxon>
        <taxon>Ascomycota</taxon>
        <taxon>Pezizomycotina</taxon>
        <taxon>Sordariomycetes</taxon>
        <taxon>Sordariomycetidae</taxon>
        <taxon>Sordariales</taxon>
        <taxon>Lasiosphaeriaceae</taxon>
        <taxon>Cercophora</taxon>
    </lineage>
</organism>
<evidence type="ECO:0000313" key="3">
    <source>
        <dbReference type="Proteomes" id="UP001174997"/>
    </source>
</evidence>
<reference evidence="2" key="1">
    <citation type="submission" date="2023-06" db="EMBL/GenBank/DDBJ databases">
        <title>Genome-scale phylogeny and comparative genomics of the fungal order Sordariales.</title>
        <authorList>
            <consortium name="Lawrence Berkeley National Laboratory"/>
            <person name="Hensen N."/>
            <person name="Bonometti L."/>
            <person name="Westerberg I."/>
            <person name="Brannstrom I.O."/>
            <person name="Guillou S."/>
            <person name="Cros-Aarteil S."/>
            <person name="Calhoun S."/>
            <person name="Haridas S."/>
            <person name="Kuo A."/>
            <person name="Mondo S."/>
            <person name="Pangilinan J."/>
            <person name="Riley R."/>
            <person name="Labutti K."/>
            <person name="Andreopoulos B."/>
            <person name="Lipzen A."/>
            <person name="Chen C."/>
            <person name="Yanf M."/>
            <person name="Daum C."/>
            <person name="Ng V."/>
            <person name="Clum A."/>
            <person name="Steindorff A."/>
            <person name="Ohm R."/>
            <person name="Martin F."/>
            <person name="Silar P."/>
            <person name="Natvig D."/>
            <person name="Lalanne C."/>
            <person name="Gautier V."/>
            <person name="Ament-Velasquez S.L."/>
            <person name="Kruys A."/>
            <person name="Hutchinson M.I."/>
            <person name="Powell A.J."/>
            <person name="Barry K."/>
            <person name="Miller A.N."/>
            <person name="Grigoriev I.V."/>
            <person name="Debuchy R."/>
            <person name="Gladieux P."/>
            <person name="Thoren M.H."/>
            <person name="Johannesson H."/>
        </authorList>
    </citation>
    <scope>NUCLEOTIDE SEQUENCE</scope>
    <source>
        <strain evidence="2">CBS 307.81</strain>
    </source>
</reference>
<evidence type="ECO:0000313" key="2">
    <source>
        <dbReference type="EMBL" id="KAK0661229.1"/>
    </source>
</evidence>
<feature type="compositionally biased region" description="Polar residues" evidence="1">
    <location>
        <begin position="76"/>
        <end position="85"/>
    </location>
</feature>
<feature type="compositionally biased region" description="Polar residues" evidence="1">
    <location>
        <begin position="51"/>
        <end position="60"/>
    </location>
</feature>
<comment type="caution">
    <text evidence="2">The sequence shown here is derived from an EMBL/GenBank/DDBJ whole genome shotgun (WGS) entry which is preliminary data.</text>
</comment>
<proteinExistence type="predicted"/>
<name>A0AA39YZ38_9PEZI</name>
<dbReference type="Proteomes" id="UP001174997">
    <property type="component" value="Unassembled WGS sequence"/>
</dbReference>